<dbReference type="AlphaFoldDB" id="A0A431TUJ4"/>
<dbReference type="PANTHER" id="PTHR10629:SF52">
    <property type="entry name" value="DNA (CYTOSINE-5)-METHYLTRANSFERASE 1"/>
    <property type="match status" value="1"/>
</dbReference>
<evidence type="ECO:0000256" key="7">
    <source>
        <dbReference type="PROSITE-ProRule" id="PRU01016"/>
    </source>
</evidence>
<evidence type="ECO:0000256" key="5">
    <source>
        <dbReference type="ARBA" id="ARBA00022747"/>
    </source>
</evidence>
<dbReference type="PROSITE" id="PS51679">
    <property type="entry name" value="SAM_MT_C5"/>
    <property type="match status" value="1"/>
</dbReference>
<keyword evidence="4 7" id="KW-0949">S-adenosyl-L-methionine</keyword>
<dbReference type="GO" id="GO:0009307">
    <property type="term" value="P:DNA restriction-modification system"/>
    <property type="evidence" value="ECO:0007669"/>
    <property type="project" value="UniProtKB-KW"/>
</dbReference>
<dbReference type="NCBIfam" id="TIGR00675">
    <property type="entry name" value="dcm"/>
    <property type="match status" value="1"/>
</dbReference>
<dbReference type="OrthoDB" id="32195at2"/>
<proteinExistence type="inferred from homology"/>
<dbReference type="EMBL" id="RXOF01000026">
    <property type="protein sequence ID" value="RTQ44671.1"/>
    <property type="molecule type" value="Genomic_DNA"/>
</dbReference>
<dbReference type="EC" id="2.1.1.37" evidence="1"/>
<accession>A0A431TUJ4</accession>
<evidence type="ECO:0000256" key="8">
    <source>
        <dbReference type="RuleBase" id="RU000416"/>
    </source>
</evidence>
<dbReference type="Gene3D" id="3.40.50.150">
    <property type="entry name" value="Vaccinia Virus protein VP39"/>
    <property type="match status" value="1"/>
</dbReference>
<feature type="active site" evidence="7">
    <location>
        <position position="219"/>
    </location>
</feature>
<evidence type="ECO:0000313" key="10">
    <source>
        <dbReference type="Proteomes" id="UP000282184"/>
    </source>
</evidence>
<protein>
    <recommendedName>
        <fullName evidence="1">DNA (cytosine-5-)-methyltransferase</fullName>
        <ecNumber evidence="1">2.1.1.37</ecNumber>
    </recommendedName>
</protein>
<dbReference type="PANTHER" id="PTHR10629">
    <property type="entry name" value="CYTOSINE-SPECIFIC METHYLTRANSFERASE"/>
    <property type="match status" value="1"/>
</dbReference>
<keyword evidence="3 7" id="KW-0808">Transferase</keyword>
<dbReference type="InterPro" id="IPR050390">
    <property type="entry name" value="C5-Methyltransferase"/>
</dbReference>
<keyword evidence="2 7" id="KW-0489">Methyltransferase</keyword>
<evidence type="ECO:0000256" key="2">
    <source>
        <dbReference type="ARBA" id="ARBA00022603"/>
    </source>
</evidence>
<dbReference type="InterPro" id="IPR001525">
    <property type="entry name" value="C5_MeTfrase"/>
</dbReference>
<evidence type="ECO:0000256" key="1">
    <source>
        <dbReference type="ARBA" id="ARBA00011975"/>
    </source>
</evidence>
<dbReference type="SUPFAM" id="SSF53335">
    <property type="entry name" value="S-adenosyl-L-methionine-dependent methyltransferases"/>
    <property type="match status" value="2"/>
</dbReference>
<reference evidence="9 10" key="1">
    <citation type="submission" date="2018-12" db="EMBL/GenBank/DDBJ databases">
        <title>Hymenobacter gummosus sp. nov., isolated from a spring.</title>
        <authorList>
            <person name="Nie L."/>
        </authorList>
    </citation>
    <scope>NUCLEOTIDE SEQUENCE [LARGE SCALE GENOMIC DNA]</scope>
    <source>
        <strain evidence="9 10">KCTC 52166</strain>
    </source>
</reference>
<dbReference type="PRINTS" id="PR00105">
    <property type="entry name" value="C5METTRFRASE"/>
</dbReference>
<comment type="caution">
    <text evidence="9">The sequence shown here is derived from an EMBL/GenBank/DDBJ whole genome shotgun (WGS) entry which is preliminary data.</text>
</comment>
<sequence length="399" mass="44803">MKLYNHIAPKLSDLEWQMIQHIPAGGNWQHIPDTIPSQRLVQIRKSGGRTTYYGRLEFEKPSYTITTYFNRLGNGCNLHPAQNRIISTREAARLQSFRDGYVFKGSKTSQYKQIGNAVPTLLARAVAAALRPHLQNHTYIDLFAGAGGMSEGFLMDGYQLLGANEIESNYFETYRYNHTPYDTGSNFVLGDITEPDVKSRVKAIANGQRVGVVVGGPPCQGFSTAGWRDPNDDRNQLFKDFLEIVRDVRPEFFVMENVPGILSMRKGAALREIVEAFEEIGYFVNKPFRLTAQEFGVPQKRKRVMIVGSLNPIPVSQPKPLFSYDSDSLPDPINVREAIGSLPPLISGGGTIETEYTPENQSAYEQLMTQQIDFQEFYARCFARPKVGAKSPRVLSLFS</sequence>
<dbReference type="Gene3D" id="3.90.120.10">
    <property type="entry name" value="DNA Methylase, subunit A, domain 2"/>
    <property type="match status" value="1"/>
</dbReference>
<keyword evidence="10" id="KW-1185">Reference proteome</keyword>
<dbReference type="GO" id="GO:0003677">
    <property type="term" value="F:DNA binding"/>
    <property type="evidence" value="ECO:0007669"/>
    <property type="project" value="TreeGrafter"/>
</dbReference>
<keyword evidence="5" id="KW-0680">Restriction system</keyword>
<evidence type="ECO:0000256" key="4">
    <source>
        <dbReference type="ARBA" id="ARBA00022691"/>
    </source>
</evidence>
<dbReference type="GO" id="GO:0032259">
    <property type="term" value="P:methylation"/>
    <property type="evidence" value="ECO:0007669"/>
    <property type="project" value="UniProtKB-KW"/>
</dbReference>
<name>A0A431TUJ4_9BACT</name>
<dbReference type="Proteomes" id="UP000282184">
    <property type="component" value="Unassembled WGS sequence"/>
</dbReference>
<dbReference type="InterPro" id="IPR029063">
    <property type="entry name" value="SAM-dependent_MTases_sf"/>
</dbReference>
<evidence type="ECO:0000256" key="3">
    <source>
        <dbReference type="ARBA" id="ARBA00022679"/>
    </source>
</evidence>
<dbReference type="GO" id="GO:0044027">
    <property type="term" value="P:negative regulation of gene expression via chromosomal CpG island methylation"/>
    <property type="evidence" value="ECO:0007669"/>
    <property type="project" value="TreeGrafter"/>
</dbReference>
<comment type="catalytic activity">
    <reaction evidence="6">
        <text>a 2'-deoxycytidine in DNA + S-adenosyl-L-methionine = a 5-methyl-2'-deoxycytidine in DNA + S-adenosyl-L-homocysteine + H(+)</text>
        <dbReference type="Rhea" id="RHEA:13681"/>
        <dbReference type="Rhea" id="RHEA-COMP:11369"/>
        <dbReference type="Rhea" id="RHEA-COMP:11370"/>
        <dbReference type="ChEBI" id="CHEBI:15378"/>
        <dbReference type="ChEBI" id="CHEBI:57856"/>
        <dbReference type="ChEBI" id="CHEBI:59789"/>
        <dbReference type="ChEBI" id="CHEBI:85452"/>
        <dbReference type="ChEBI" id="CHEBI:85454"/>
        <dbReference type="EC" id="2.1.1.37"/>
    </reaction>
</comment>
<organism evidence="9 10">
    <name type="scientific">Hymenobacter gummosus</name>
    <dbReference type="NCBI Taxonomy" id="1776032"/>
    <lineage>
        <taxon>Bacteria</taxon>
        <taxon>Pseudomonadati</taxon>
        <taxon>Bacteroidota</taxon>
        <taxon>Cytophagia</taxon>
        <taxon>Cytophagales</taxon>
        <taxon>Hymenobacteraceae</taxon>
        <taxon>Hymenobacter</taxon>
    </lineage>
</organism>
<evidence type="ECO:0000313" key="9">
    <source>
        <dbReference type="EMBL" id="RTQ44671.1"/>
    </source>
</evidence>
<gene>
    <name evidence="9" type="ORF">EJV47_27610</name>
</gene>
<dbReference type="GO" id="GO:0003886">
    <property type="term" value="F:DNA (cytosine-5-)-methyltransferase activity"/>
    <property type="evidence" value="ECO:0007669"/>
    <property type="project" value="UniProtKB-EC"/>
</dbReference>
<comment type="similarity">
    <text evidence="7 8">Belongs to the class I-like SAM-binding methyltransferase superfamily. C5-methyltransferase family.</text>
</comment>
<evidence type="ECO:0000256" key="6">
    <source>
        <dbReference type="ARBA" id="ARBA00047422"/>
    </source>
</evidence>
<dbReference type="Pfam" id="PF00145">
    <property type="entry name" value="DNA_methylase"/>
    <property type="match status" value="2"/>
</dbReference>